<dbReference type="SFLD" id="SFLDS00029">
    <property type="entry name" value="Radical_SAM"/>
    <property type="match status" value="1"/>
</dbReference>
<name>A0ABQ3TUG9_STRHY</name>
<dbReference type="Proteomes" id="UP001054854">
    <property type="component" value="Unassembled WGS sequence"/>
</dbReference>
<dbReference type="InterPro" id="IPR007197">
    <property type="entry name" value="rSAM"/>
</dbReference>
<evidence type="ECO:0000256" key="2">
    <source>
        <dbReference type="ARBA" id="ARBA00022723"/>
    </source>
</evidence>
<keyword evidence="2" id="KW-0479">Metal-binding</keyword>
<evidence type="ECO:0000259" key="5">
    <source>
        <dbReference type="PROSITE" id="PS51918"/>
    </source>
</evidence>
<keyword evidence="1" id="KW-0949">S-adenosyl-L-methionine</keyword>
<dbReference type="PANTHER" id="PTHR11228">
    <property type="entry name" value="RADICAL SAM DOMAIN PROTEIN"/>
    <property type="match status" value="1"/>
</dbReference>
<dbReference type="EMBL" id="BNEK01000003">
    <property type="protein sequence ID" value="GHJ26984.1"/>
    <property type="molecule type" value="Genomic_DNA"/>
</dbReference>
<dbReference type="InterPro" id="IPR050377">
    <property type="entry name" value="Radical_SAM_PqqE_MftC-like"/>
</dbReference>
<dbReference type="PANTHER" id="PTHR11228:SF7">
    <property type="entry name" value="PQQA PEPTIDE CYCLASE"/>
    <property type="match status" value="1"/>
</dbReference>
<dbReference type="Gene3D" id="3.20.20.70">
    <property type="entry name" value="Aldolase class I"/>
    <property type="match status" value="1"/>
</dbReference>
<dbReference type="InterPro" id="IPR058240">
    <property type="entry name" value="rSAM_sf"/>
</dbReference>
<protein>
    <recommendedName>
        <fullName evidence="5">Radical SAM core domain-containing protein</fullName>
    </recommendedName>
</protein>
<dbReference type="SUPFAM" id="SSF102114">
    <property type="entry name" value="Radical SAM enzymes"/>
    <property type="match status" value="1"/>
</dbReference>
<dbReference type="CDD" id="cd01335">
    <property type="entry name" value="Radical_SAM"/>
    <property type="match status" value="1"/>
</dbReference>
<proteinExistence type="predicted"/>
<comment type="caution">
    <text evidence="6">The sequence shown here is derived from an EMBL/GenBank/DDBJ whole genome shotgun (WGS) entry which is preliminary data.</text>
</comment>
<sequence>MHELIVAPFLSEFLVLRPGSSAGLKIPQHRYLEVQQAAQQNARVPEWLAGPVRKQWGVDLTGRSAADSLLVRTPSRYGYARASYEINKGCDYDCPHCYLGQKKFEGLSWDNKARLLDIMREAGVVWLQITGGEPLIDRHFPTVYARAHDLGMMVAISSNGSRLHKPLIIDTLAARRPYRITLSVYGATEETYDGFTRNRGAFDRFTRGLAAAREAALPVRLNLIVSSTNAHEVDAMRALADRYGFPHQIYTNMSPTIDGSGEPLPTQAADYLKQRKPFTGCNAGHTFFHADPFAHASICKVGRDPHIDLMAEGVEGLRRLGGIADSLMLRTGGCSGCQLSGTCWTCRPLAKLYQEAKAPRNTYCQHGEEVSS</sequence>
<reference evidence="6" key="1">
    <citation type="submission" date="2024-05" db="EMBL/GenBank/DDBJ databases">
        <title>Whole genome shotgun sequence of Streptomyces hygroscopicus NBRC 113678.</title>
        <authorList>
            <person name="Komaki H."/>
            <person name="Tamura T."/>
        </authorList>
    </citation>
    <scope>NUCLEOTIDE SEQUENCE</scope>
    <source>
        <strain evidence="6">N11-34</strain>
    </source>
</reference>
<organism evidence="6 7">
    <name type="scientific">Streptomyces hygroscopicus</name>
    <dbReference type="NCBI Taxonomy" id="1912"/>
    <lineage>
        <taxon>Bacteria</taxon>
        <taxon>Bacillati</taxon>
        <taxon>Actinomycetota</taxon>
        <taxon>Actinomycetes</taxon>
        <taxon>Kitasatosporales</taxon>
        <taxon>Streptomycetaceae</taxon>
        <taxon>Streptomyces</taxon>
        <taxon>Streptomyces violaceusniger group</taxon>
    </lineage>
</organism>
<dbReference type="InterPro" id="IPR013785">
    <property type="entry name" value="Aldolase_TIM"/>
</dbReference>
<dbReference type="PROSITE" id="PS51918">
    <property type="entry name" value="RADICAL_SAM"/>
    <property type="match status" value="1"/>
</dbReference>
<dbReference type="RefSeq" id="WP_236256335.1">
    <property type="nucleotide sequence ID" value="NZ_BNEK01000003.1"/>
</dbReference>
<evidence type="ECO:0000256" key="1">
    <source>
        <dbReference type="ARBA" id="ARBA00022691"/>
    </source>
</evidence>
<keyword evidence="7" id="KW-1185">Reference proteome</keyword>
<accession>A0ABQ3TUG9</accession>
<dbReference type="SFLD" id="SFLDG01067">
    <property type="entry name" value="SPASM/twitch_domain_containing"/>
    <property type="match status" value="1"/>
</dbReference>
<gene>
    <name evidence="6" type="ORF">TPA0910_14170</name>
</gene>
<dbReference type="Pfam" id="PF04055">
    <property type="entry name" value="Radical_SAM"/>
    <property type="match status" value="1"/>
</dbReference>
<feature type="domain" description="Radical SAM core" evidence="5">
    <location>
        <begin position="76"/>
        <end position="282"/>
    </location>
</feature>
<evidence type="ECO:0000256" key="4">
    <source>
        <dbReference type="ARBA" id="ARBA00023014"/>
    </source>
</evidence>
<evidence type="ECO:0000256" key="3">
    <source>
        <dbReference type="ARBA" id="ARBA00023004"/>
    </source>
</evidence>
<keyword evidence="4" id="KW-0411">Iron-sulfur</keyword>
<keyword evidence="3" id="KW-0408">Iron</keyword>
<evidence type="ECO:0000313" key="6">
    <source>
        <dbReference type="EMBL" id="GHJ26984.1"/>
    </source>
</evidence>
<evidence type="ECO:0000313" key="7">
    <source>
        <dbReference type="Proteomes" id="UP001054854"/>
    </source>
</evidence>